<dbReference type="GO" id="GO:0004061">
    <property type="term" value="F:arylformamidase activity"/>
    <property type="evidence" value="ECO:0007669"/>
    <property type="project" value="InterPro"/>
</dbReference>
<dbReference type="Pfam" id="PF04199">
    <property type="entry name" value="Cyclase"/>
    <property type="match status" value="1"/>
</dbReference>
<evidence type="ECO:0000313" key="2">
    <source>
        <dbReference type="Proteomes" id="UP001217500"/>
    </source>
</evidence>
<dbReference type="InterPro" id="IPR007325">
    <property type="entry name" value="KFase/CYL"/>
</dbReference>
<gene>
    <name evidence="1" type="ORF">PH603_10795</name>
</gene>
<proteinExistence type="predicted"/>
<dbReference type="PANTHER" id="PTHR31118:SF32">
    <property type="entry name" value="KYNURENINE FORMAMIDASE"/>
    <property type="match status" value="1"/>
</dbReference>
<protein>
    <submittedName>
        <fullName evidence="1">Cyclase family protein</fullName>
    </submittedName>
</protein>
<dbReference type="AlphaFoldDB" id="A0AAF0BLD1"/>
<accession>A0AAF0BLD1</accession>
<name>A0AAF0BLD1_9PROT</name>
<dbReference type="InterPro" id="IPR037175">
    <property type="entry name" value="KFase_sf"/>
</dbReference>
<dbReference type="Proteomes" id="UP001217500">
    <property type="component" value="Chromosome"/>
</dbReference>
<sequence>MPQFVDLSHTIRDGLVTYRGLPPVHICQFLNRADSRRHYAPGTEFQIDQLTLVGNSGTYIDSPFHRYADGEDLAALALAKTSHLPGLVIRIPACKPWQAIEASLFRDHRIKGMAVLFHTGWSRHFGSPAYQSEHPFLTEDAANALADAGVALVGIDSHNVDDIRSDARPVHSRLLGDGIPIVEHLTGLDRLPDAGFSFHAAPIKLEGVGTFPVRAYATF</sequence>
<evidence type="ECO:0000313" key="1">
    <source>
        <dbReference type="EMBL" id="WCL53026.1"/>
    </source>
</evidence>
<dbReference type="PANTHER" id="PTHR31118">
    <property type="entry name" value="CYCLASE-LIKE PROTEIN 2"/>
    <property type="match status" value="1"/>
</dbReference>
<dbReference type="RefSeq" id="WP_289502538.1">
    <property type="nucleotide sequence ID" value="NZ_CP116805.1"/>
</dbReference>
<dbReference type="Gene3D" id="3.50.30.50">
    <property type="entry name" value="Putative cyclase"/>
    <property type="match status" value="1"/>
</dbReference>
<dbReference type="EMBL" id="CP116805">
    <property type="protein sequence ID" value="WCL53026.1"/>
    <property type="molecule type" value="Genomic_DNA"/>
</dbReference>
<organism evidence="1 2">
    <name type="scientific">Gimibacter soli</name>
    <dbReference type="NCBI Taxonomy" id="3024400"/>
    <lineage>
        <taxon>Bacteria</taxon>
        <taxon>Pseudomonadati</taxon>
        <taxon>Pseudomonadota</taxon>
        <taxon>Alphaproteobacteria</taxon>
        <taxon>Kordiimonadales</taxon>
        <taxon>Temperatibacteraceae</taxon>
        <taxon>Gimibacter</taxon>
    </lineage>
</organism>
<keyword evidence="2" id="KW-1185">Reference proteome</keyword>
<dbReference type="KEGG" id="gso:PH603_10795"/>
<dbReference type="SUPFAM" id="SSF102198">
    <property type="entry name" value="Putative cyclase"/>
    <property type="match status" value="1"/>
</dbReference>
<reference evidence="1" key="1">
    <citation type="submission" date="2023-01" db="EMBL/GenBank/DDBJ databases">
        <title>The genome sequence of Kordiimonadaceae bacterium 6D33.</title>
        <authorList>
            <person name="Liu Y."/>
        </authorList>
    </citation>
    <scope>NUCLEOTIDE SEQUENCE</scope>
    <source>
        <strain evidence="1">6D33</strain>
    </source>
</reference>
<dbReference type="GO" id="GO:0019441">
    <property type="term" value="P:L-tryptophan catabolic process to kynurenine"/>
    <property type="evidence" value="ECO:0007669"/>
    <property type="project" value="InterPro"/>
</dbReference>